<proteinExistence type="predicted"/>
<gene>
    <name evidence="2" type="ORF">CURHAP_LOCUS28128</name>
</gene>
<keyword evidence="1" id="KW-0472">Membrane</keyword>
<keyword evidence="1" id="KW-0812">Transmembrane</keyword>
<protein>
    <submittedName>
        <fullName evidence="2">Uncharacterized protein</fullName>
    </submittedName>
</protein>
<evidence type="ECO:0000313" key="3">
    <source>
        <dbReference type="Proteomes" id="UP000507222"/>
    </source>
</evidence>
<organism evidence="2 3">
    <name type="scientific">Prunus armeniaca</name>
    <name type="common">Apricot</name>
    <name type="synonym">Armeniaca vulgaris</name>
    <dbReference type="NCBI Taxonomy" id="36596"/>
    <lineage>
        <taxon>Eukaryota</taxon>
        <taxon>Viridiplantae</taxon>
        <taxon>Streptophyta</taxon>
        <taxon>Embryophyta</taxon>
        <taxon>Tracheophyta</taxon>
        <taxon>Spermatophyta</taxon>
        <taxon>Magnoliopsida</taxon>
        <taxon>eudicotyledons</taxon>
        <taxon>Gunneridae</taxon>
        <taxon>Pentapetalae</taxon>
        <taxon>rosids</taxon>
        <taxon>fabids</taxon>
        <taxon>Rosales</taxon>
        <taxon>Rosaceae</taxon>
        <taxon>Amygdaloideae</taxon>
        <taxon>Amygdaleae</taxon>
        <taxon>Prunus</taxon>
    </lineage>
</organism>
<dbReference type="AlphaFoldDB" id="A0A6J5UQ30"/>
<accession>A0A6J5UQ30</accession>
<dbReference type="EMBL" id="CAEKDK010000004">
    <property type="protein sequence ID" value="CAB4277973.1"/>
    <property type="molecule type" value="Genomic_DNA"/>
</dbReference>
<sequence>MEGEEIKGGGAGSMRLRGMEGEEIKGGGGWFYEAMGECGRRNQGRGVDSGFCWLAGIGEKKLEGGRLFLYLIVLHFLIFLIQYLVKYQIYPYI</sequence>
<keyword evidence="1" id="KW-1133">Transmembrane helix</keyword>
<name>A0A6J5UQ30_PRUAR</name>
<feature type="transmembrane region" description="Helical" evidence="1">
    <location>
        <begin position="67"/>
        <end position="85"/>
    </location>
</feature>
<dbReference type="Proteomes" id="UP000507222">
    <property type="component" value="Unassembled WGS sequence"/>
</dbReference>
<evidence type="ECO:0000256" key="1">
    <source>
        <dbReference type="SAM" id="Phobius"/>
    </source>
</evidence>
<evidence type="ECO:0000313" key="2">
    <source>
        <dbReference type="EMBL" id="CAB4277973.1"/>
    </source>
</evidence>
<reference evidence="2 3" key="1">
    <citation type="submission" date="2020-05" db="EMBL/GenBank/DDBJ databases">
        <authorList>
            <person name="Campoy J."/>
            <person name="Schneeberger K."/>
            <person name="Spophaly S."/>
        </authorList>
    </citation>
    <scope>NUCLEOTIDE SEQUENCE [LARGE SCALE GENOMIC DNA]</scope>
    <source>
        <strain evidence="2">PruArmRojPasFocal</strain>
    </source>
</reference>